<accession>A0ABW6UXE8</accession>
<dbReference type="Pfam" id="PF06267">
    <property type="entry name" value="DUF1028"/>
    <property type="match status" value="1"/>
</dbReference>
<evidence type="ECO:0000313" key="2">
    <source>
        <dbReference type="Proteomes" id="UP001602119"/>
    </source>
</evidence>
<keyword evidence="2" id="KW-1185">Reference proteome</keyword>
<dbReference type="InterPro" id="IPR011990">
    <property type="entry name" value="TPR-like_helical_dom_sf"/>
</dbReference>
<protein>
    <submittedName>
        <fullName evidence="1">DUF1028 domain-containing protein</fullName>
    </submittedName>
</protein>
<dbReference type="InterPro" id="IPR010430">
    <property type="entry name" value="DUF1028"/>
</dbReference>
<dbReference type="Gene3D" id="3.60.20.10">
    <property type="entry name" value="Glutamine Phosphoribosylpyrophosphate, subunit 1, domain 1"/>
    <property type="match status" value="1"/>
</dbReference>
<dbReference type="SUPFAM" id="SSF56235">
    <property type="entry name" value="N-terminal nucleophile aminohydrolases (Ntn hydrolases)"/>
    <property type="match status" value="1"/>
</dbReference>
<sequence length="296" mass="30859">MTFSIVARDERTGRLGVAAASHFLGVGRLAVWARPGVGAVATQAFVDPAYGPRGLDLLAEGNSPRYALDRLIADDPDQGQRQVALVDAAGAVAVHTGRHCYAEAEHWIGPGVSAQGNMLGAPGVPRAMVEAFLDAEGDFAARLLAALRAGERAGGDARGRQSASLYIVSANRAEPPVAGVEVDLRVDDHDDPLEELGRLVELHRAYADIGVIFTPGVVSGDRAPEDDEVAQALAALSRAAGLLPGQAEPLMWTAIVLARAGRLDEAAKASAEAVAANPDLGRFFDRLREQGVVPGA</sequence>
<reference evidence="1 2" key="1">
    <citation type="submission" date="2024-10" db="EMBL/GenBank/DDBJ databases">
        <title>The Natural Products Discovery Center: Release of the First 8490 Sequenced Strains for Exploring Actinobacteria Biosynthetic Diversity.</title>
        <authorList>
            <person name="Kalkreuter E."/>
            <person name="Kautsar S.A."/>
            <person name="Yang D."/>
            <person name="Bader C.D."/>
            <person name="Teijaro C.N."/>
            <person name="Fluegel L."/>
            <person name="Davis C.M."/>
            <person name="Simpson J.R."/>
            <person name="Lauterbach L."/>
            <person name="Steele A.D."/>
            <person name="Gui C."/>
            <person name="Meng S."/>
            <person name="Li G."/>
            <person name="Viehrig K."/>
            <person name="Ye F."/>
            <person name="Su P."/>
            <person name="Kiefer A.F."/>
            <person name="Nichols A."/>
            <person name="Cepeda A.J."/>
            <person name="Yan W."/>
            <person name="Fan B."/>
            <person name="Jiang Y."/>
            <person name="Adhikari A."/>
            <person name="Zheng C.-J."/>
            <person name="Schuster L."/>
            <person name="Cowan T.M."/>
            <person name="Smanski M.J."/>
            <person name="Chevrette M.G."/>
            <person name="De Carvalho L.P.S."/>
            <person name="Shen B."/>
        </authorList>
    </citation>
    <scope>NUCLEOTIDE SEQUENCE [LARGE SCALE GENOMIC DNA]</scope>
    <source>
        <strain evidence="1 2">NPDC001281</strain>
    </source>
</reference>
<dbReference type="EMBL" id="JBIAXI010000001">
    <property type="protein sequence ID" value="MFF4771381.1"/>
    <property type="molecule type" value="Genomic_DNA"/>
</dbReference>
<gene>
    <name evidence="1" type="ORF">ACFY05_00825</name>
</gene>
<dbReference type="Gene3D" id="1.25.40.10">
    <property type="entry name" value="Tetratricopeptide repeat domain"/>
    <property type="match status" value="1"/>
</dbReference>
<dbReference type="InterPro" id="IPR029055">
    <property type="entry name" value="Ntn_hydrolases_N"/>
</dbReference>
<dbReference type="Proteomes" id="UP001602119">
    <property type="component" value="Unassembled WGS sequence"/>
</dbReference>
<dbReference type="RefSeq" id="WP_387340022.1">
    <property type="nucleotide sequence ID" value="NZ_JBIAXI010000001.1"/>
</dbReference>
<dbReference type="PANTHER" id="PTHR39328">
    <property type="entry name" value="BLL2871 PROTEIN"/>
    <property type="match status" value="1"/>
</dbReference>
<organism evidence="1 2">
    <name type="scientific">Microtetraspora fusca</name>
    <dbReference type="NCBI Taxonomy" id="1997"/>
    <lineage>
        <taxon>Bacteria</taxon>
        <taxon>Bacillati</taxon>
        <taxon>Actinomycetota</taxon>
        <taxon>Actinomycetes</taxon>
        <taxon>Streptosporangiales</taxon>
        <taxon>Streptosporangiaceae</taxon>
        <taxon>Microtetraspora</taxon>
    </lineage>
</organism>
<proteinExistence type="predicted"/>
<evidence type="ECO:0000313" key="1">
    <source>
        <dbReference type="EMBL" id="MFF4771381.1"/>
    </source>
</evidence>
<comment type="caution">
    <text evidence="1">The sequence shown here is derived from an EMBL/GenBank/DDBJ whole genome shotgun (WGS) entry which is preliminary data.</text>
</comment>
<name>A0ABW6UXE8_MICFU</name>
<dbReference type="SUPFAM" id="SSF48452">
    <property type="entry name" value="TPR-like"/>
    <property type="match status" value="1"/>
</dbReference>
<dbReference type="PANTHER" id="PTHR39328:SF1">
    <property type="entry name" value="BLL2871 PROTEIN"/>
    <property type="match status" value="1"/>
</dbReference>